<dbReference type="InterPro" id="IPR036265">
    <property type="entry name" value="HIT-like_sf"/>
</dbReference>
<dbReference type="EMBL" id="WAAO01000002">
    <property type="protein sequence ID" value="KAB1864669.1"/>
    <property type="molecule type" value="Genomic_DNA"/>
</dbReference>
<dbReference type="SUPFAM" id="SSF54197">
    <property type="entry name" value="HIT-like"/>
    <property type="match status" value="1"/>
</dbReference>
<dbReference type="InterPro" id="IPR011146">
    <property type="entry name" value="HIT-like"/>
</dbReference>
<protein>
    <submittedName>
        <fullName evidence="3">HIT domain-containing protein</fullName>
    </submittedName>
</protein>
<evidence type="ECO:0000313" key="4">
    <source>
        <dbReference type="Proteomes" id="UP000478836"/>
    </source>
</evidence>
<sequence length="171" mass="19094">MWWSGDEWEALLDPGQCGMCRDAHLAENEHSVLIVSTPTSHLRLARNQAHAGYCLVILREHVTDMGRLPSEQLHAFWTDVQRAGRAVESVYAPRKIDYLVMGHRMPHLHCHVFPQHHQDDPKRNVDISDGPVTLAPGELKDAVHALGRAWSTTATGATVRSGGYIPPRAEQ</sequence>
<gene>
    <name evidence="3" type="ORF">F6A08_11320</name>
</gene>
<dbReference type="Gene3D" id="3.30.428.10">
    <property type="entry name" value="HIT-like"/>
    <property type="match status" value="1"/>
</dbReference>
<comment type="caution">
    <text evidence="3">The sequence shown here is derived from an EMBL/GenBank/DDBJ whole genome shotgun (WGS) entry which is preliminary data.</text>
</comment>
<organism evidence="3 4">
    <name type="scientific">Microbacterium algeriense</name>
    <dbReference type="NCBI Taxonomy" id="2615184"/>
    <lineage>
        <taxon>Bacteria</taxon>
        <taxon>Bacillati</taxon>
        <taxon>Actinomycetota</taxon>
        <taxon>Actinomycetes</taxon>
        <taxon>Micrococcales</taxon>
        <taxon>Microbacteriaceae</taxon>
        <taxon>Microbacterium</taxon>
    </lineage>
</organism>
<evidence type="ECO:0000256" key="1">
    <source>
        <dbReference type="PROSITE-ProRule" id="PRU00464"/>
    </source>
</evidence>
<reference evidence="4" key="1">
    <citation type="submission" date="2019-09" db="EMBL/GenBank/DDBJ databases">
        <title>Whole genome sequencing of Microbacterium maritypicum.</title>
        <authorList>
            <person name="Lenchi N."/>
        </authorList>
    </citation>
    <scope>NUCLEOTIDE SEQUENCE [LARGE SCALE GENOMIC DNA]</scope>
    <source>
        <strain evidence="4">G1</strain>
    </source>
</reference>
<evidence type="ECO:0000259" key="2">
    <source>
        <dbReference type="PROSITE" id="PS51084"/>
    </source>
</evidence>
<proteinExistence type="predicted"/>
<dbReference type="PROSITE" id="PS51084">
    <property type="entry name" value="HIT_2"/>
    <property type="match status" value="1"/>
</dbReference>
<name>A0ABQ6V7I7_9MICO</name>
<evidence type="ECO:0000313" key="3">
    <source>
        <dbReference type="EMBL" id="KAB1864669.1"/>
    </source>
</evidence>
<feature type="domain" description="HIT" evidence="2">
    <location>
        <begin position="18"/>
        <end position="123"/>
    </location>
</feature>
<dbReference type="Proteomes" id="UP000478836">
    <property type="component" value="Unassembled WGS sequence"/>
</dbReference>
<dbReference type="Pfam" id="PF01230">
    <property type="entry name" value="HIT"/>
    <property type="match status" value="1"/>
</dbReference>
<keyword evidence="4" id="KW-1185">Reference proteome</keyword>
<accession>A0ABQ6V7I7</accession>
<feature type="short sequence motif" description="Histidine triad motif" evidence="1">
    <location>
        <begin position="107"/>
        <end position="111"/>
    </location>
</feature>